<evidence type="ECO:0000313" key="3">
    <source>
        <dbReference type="Proteomes" id="UP000316343"/>
    </source>
</evidence>
<dbReference type="InterPro" id="IPR018673">
    <property type="entry name" value="DUF2141"/>
</dbReference>
<sequence>MKLLAKTASALALTASFGAALAIAPAASAQSGYAQVIGNDLAKCTAGKGPAVSLRIDGLKSSGGNLFVRTYYAKRGDWLKSKRYLTRIDAKPRKGSMTVCVPVPSKGDYAIAVQHDTNGNREMDFSEDGAGMSNNPKIGSFLGIPRPPSVNQVAFRVGNGIKPMSITVRYRN</sequence>
<keyword evidence="1" id="KW-0732">Signal</keyword>
<dbReference type="OrthoDB" id="7189112at2"/>
<accession>A0A547PF19</accession>
<name>A0A547PF19_9SPHN</name>
<reference evidence="2 3" key="1">
    <citation type="submission" date="2019-06" db="EMBL/GenBank/DDBJ databases">
        <title>Erythrobacter insulae sp. nov., isolated from a tidal flat.</title>
        <authorList>
            <person name="Yoon J.-H."/>
        </authorList>
    </citation>
    <scope>NUCLEOTIDE SEQUENCE [LARGE SCALE GENOMIC DNA]</scope>
    <source>
        <strain evidence="2 3">JBTF-M21</strain>
    </source>
</reference>
<feature type="signal peptide" evidence="1">
    <location>
        <begin position="1"/>
        <end position="22"/>
    </location>
</feature>
<evidence type="ECO:0000313" key="2">
    <source>
        <dbReference type="EMBL" id="TRD12728.1"/>
    </source>
</evidence>
<dbReference type="EMBL" id="VHJK01000001">
    <property type="protein sequence ID" value="TRD12728.1"/>
    <property type="molecule type" value="Genomic_DNA"/>
</dbReference>
<organism evidence="2 3">
    <name type="scientific">Erythrobacter insulae</name>
    <dbReference type="NCBI Taxonomy" id="2584124"/>
    <lineage>
        <taxon>Bacteria</taxon>
        <taxon>Pseudomonadati</taxon>
        <taxon>Pseudomonadota</taxon>
        <taxon>Alphaproteobacteria</taxon>
        <taxon>Sphingomonadales</taxon>
        <taxon>Erythrobacteraceae</taxon>
        <taxon>Erythrobacter/Porphyrobacter group</taxon>
        <taxon>Erythrobacter</taxon>
    </lineage>
</organism>
<feature type="chain" id="PRO_5022035531" evidence="1">
    <location>
        <begin position="23"/>
        <end position="172"/>
    </location>
</feature>
<dbReference type="Pfam" id="PF09912">
    <property type="entry name" value="DUF2141"/>
    <property type="match status" value="1"/>
</dbReference>
<dbReference type="AlphaFoldDB" id="A0A547PF19"/>
<proteinExistence type="predicted"/>
<protein>
    <submittedName>
        <fullName evidence="2">DUF2141 domain-containing protein</fullName>
    </submittedName>
</protein>
<dbReference type="Proteomes" id="UP000316343">
    <property type="component" value="Unassembled WGS sequence"/>
</dbReference>
<keyword evidence="3" id="KW-1185">Reference proteome</keyword>
<comment type="caution">
    <text evidence="2">The sequence shown here is derived from an EMBL/GenBank/DDBJ whole genome shotgun (WGS) entry which is preliminary data.</text>
</comment>
<gene>
    <name evidence="2" type="ORF">FGU71_05040</name>
</gene>
<evidence type="ECO:0000256" key="1">
    <source>
        <dbReference type="SAM" id="SignalP"/>
    </source>
</evidence>